<keyword evidence="11" id="KW-0175">Coiled coil</keyword>
<protein>
    <recommendedName>
        <fullName evidence="3">histidine kinase</fullName>
        <ecNumber evidence="3">2.7.13.3</ecNumber>
    </recommendedName>
</protein>
<evidence type="ECO:0000256" key="7">
    <source>
        <dbReference type="ARBA" id="ARBA00022692"/>
    </source>
</evidence>
<dbReference type="InterPro" id="IPR003661">
    <property type="entry name" value="HisK_dim/P_dom"/>
</dbReference>
<dbReference type="SMART" id="SM00304">
    <property type="entry name" value="HAMP"/>
    <property type="match status" value="1"/>
</dbReference>
<keyword evidence="10 12" id="KW-0472">Membrane</keyword>
<evidence type="ECO:0000259" key="13">
    <source>
        <dbReference type="PROSITE" id="PS50109"/>
    </source>
</evidence>
<dbReference type="PRINTS" id="PR00344">
    <property type="entry name" value="BCTRLSENSOR"/>
</dbReference>
<evidence type="ECO:0000256" key="6">
    <source>
        <dbReference type="ARBA" id="ARBA00022679"/>
    </source>
</evidence>
<dbReference type="EC" id="2.7.13.3" evidence="3"/>
<dbReference type="SUPFAM" id="SSF158472">
    <property type="entry name" value="HAMP domain-like"/>
    <property type="match status" value="1"/>
</dbReference>
<dbReference type="Pfam" id="PF00512">
    <property type="entry name" value="HisKA"/>
    <property type="match status" value="1"/>
</dbReference>
<dbReference type="Pfam" id="PF17202">
    <property type="entry name" value="sCache_3_3"/>
    <property type="match status" value="1"/>
</dbReference>
<proteinExistence type="predicted"/>
<dbReference type="InterPro" id="IPR003660">
    <property type="entry name" value="HAMP_dom"/>
</dbReference>
<dbReference type="InterPro" id="IPR005467">
    <property type="entry name" value="His_kinase_dom"/>
</dbReference>
<feature type="domain" description="HAMP" evidence="14">
    <location>
        <begin position="353"/>
        <end position="406"/>
    </location>
</feature>
<comment type="catalytic activity">
    <reaction evidence="1">
        <text>ATP + protein L-histidine = ADP + protein N-phospho-L-histidine.</text>
        <dbReference type="EC" id="2.7.13.3"/>
    </reaction>
</comment>
<dbReference type="InterPro" id="IPR004358">
    <property type="entry name" value="Sig_transdc_His_kin-like_C"/>
</dbReference>
<evidence type="ECO:0000256" key="2">
    <source>
        <dbReference type="ARBA" id="ARBA00004651"/>
    </source>
</evidence>
<dbReference type="PANTHER" id="PTHR43065">
    <property type="entry name" value="SENSOR HISTIDINE KINASE"/>
    <property type="match status" value="1"/>
</dbReference>
<dbReference type="SUPFAM" id="SSF55874">
    <property type="entry name" value="ATPase domain of HSP90 chaperone/DNA topoisomerase II/histidine kinase"/>
    <property type="match status" value="1"/>
</dbReference>
<dbReference type="Gene3D" id="1.10.287.130">
    <property type="match status" value="1"/>
</dbReference>
<dbReference type="SMART" id="SM00388">
    <property type="entry name" value="HisKA"/>
    <property type="match status" value="1"/>
</dbReference>
<keyword evidence="7 12" id="KW-0812">Transmembrane</keyword>
<dbReference type="InterPro" id="IPR029151">
    <property type="entry name" value="Sensor-like_sf"/>
</dbReference>
<evidence type="ECO:0000256" key="1">
    <source>
        <dbReference type="ARBA" id="ARBA00000085"/>
    </source>
</evidence>
<evidence type="ECO:0000256" key="5">
    <source>
        <dbReference type="ARBA" id="ARBA00022553"/>
    </source>
</evidence>
<reference evidence="16" key="1">
    <citation type="submission" date="2021-01" db="EMBL/GenBank/DDBJ databases">
        <title>Genome public.</title>
        <authorList>
            <person name="Liu C."/>
            <person name="Sun Q."/>
        </authorList>
    </citation>
    <scope>NUCLEOTIDE SEQUENCE [LARGE SCALE GENOMIC DNA]</scope>
    <source>
        <strain evidence="16">YIM B02556</strain>
    </source>
</reference>
<dbReference type="SUPFAM" id="SSF103190">
    <property type="entry name" value="Sensory domain-like"/>
    <property type="match status" value="1"/>
</dbReference>
<comment type="subcellular location">
    <subcellularLocation>
        <location evidence="2">Cell membrane</location>
        <topology evidence="2">Multi-pass membrane protein</topology>
    </subcellularLocation>
</comment>
<dbReference type="InterPro" id="IPR036097">
    <property type="entry name" value="HisK_dim/P_sf"/>
</dbReference>
<keyword evidence="5" id="KW-0597">Phosphoprotein</keyword>
<comment type="caution">
    <text evidence="15">The sequence shown here is derived from an EMBL/GenBank/DDBJ whole genome shotgun (WGS) entry which is preliminary data.</text>
</comment>
<dbReference type="Gene3D" id="3.30.565.10">
    <property type="entry name" value="Histidine kinase-like ATPase, C-terminal domain"/>
    <property type="match status" value="1"/>
</dbReference>
<gene>
    <name evidence="15" type="ORF">JHL17_33590</name>
</gene>
<evidence type="ECO:0000256" key="4">
    <source>
        <dbReference type="ARBA" id="ARBA00022475"/>
    </source>
</evidence>
<evidence type="ECO:0000256" key="11">
    <source>
        <dbReference type="SAM" id="Coils"/>
    </source>
</evidence>
<feature type="transmembrane region" description="Helical" evidence="12">
    <location>
        <begin position="327"/>
        <end position="352"/>
    </location>
</feature>
<dbReference type="CDD" id="cd06225">
    <property type="entry name" value="HAMP"/>
    <property type="match status" value="1"/>
</dbReference>
<evidence type="ECO:0000256" key="9">
    <source>
        <dbReference type="ARBA" id="ARBA00022989"/>
    </source>
</evidence>
<feature type="transmembrane region" description="Helical" evidence="12">
    <location>
        <begin position="20"/>
        <end position="43"/>
    </location>
</feature>
<dbReference type="InterPro" id="IPR033463">
    <property type="entry name" value="sCache_3"/>
</dbReference>
<dbReference type="Gene3D" id="6.10.340.10">
    <property type="match status" value="1"/>
</dbReference>
<organism evidence="15 16">
    <name type="scientific">Azospirillum endophyticum</name>
    <dbReference type="NCBI Taxonomy" id="2800326"/>
    <lineage>
        <taxon>Bacteria</taxon>
        <taxon>Pseudomonadati</taxon>
        <taxon>Pseudomonadota</taxon>
        <taxon>Alphaproteobacteria</taxon>
        <taxon>Rhodospirillales</taxon>
        <taxon>Azospirillaceae</taxon>
        <taxon>Azospirillum</taxon>
    </lineage>
</organism>
<evidence type="ECO:0000313" key="16">
    <source>
        <dbReference type="Proteomes" id="UP000652760"/>
    </source>
</evidence>
<sequence length="667" mass="72357">MSGTVPQPPASKGPSVRFRLLAIALMPTAIVLPALLVFVAIWWSTQFDRLLTIKVNGDLTIARQYLDRLMESSGESLHALGDSAGFERMLAGGNDGEIAAFLESRRNGLSLDFLRLVTPQEPGTAGIAAEAAAEWPVIRSALAGRATTAIDVMNGEQLARLAPDAAERARIELVPTPAAVPTDRTIETRGMVIQSATPVRLPDGRTGALVGGRLLNQNLDFIDTINDLVYKPATLPDGSQGTATLFLDDVRISTNVRLFAGKRALGTRVSAAVRRAVLDDGQVWRDSAFVVNDWYISAYEPIVDSHNRRVGMLYVGFLQAPFQAIKYAALVAVLAAFTIAALVTVPIFLRWVRGIFRPLEQMDRTIAAVEGGNLGARTGPVERSDEIGRVARHLDVLLDRLEERDRELRLWAEELDRRVSERTRELEAANIRLKQAQQRLVMSEKLAAIGEITAGIAHEINNPIAVIQGNLDIARETIGPAADAVATEFRLIDQQVHRIMLLVNKLLQFAKPAEFAETAEPAGPAEVIADSLLLVRHLVNRASVAVLRSDRATGRVRMNRTDLQQVLINLFVNAIHAMPDGGTLSIRSTDREVDGMPAVAIEVEDTGIGIPPEHKDRVFDAFFTTKPQHGTGLGLSISYTLVDRAGGTLTVDSSAGAGARFTILLPA</sequence>
<dbReference type="InterPro" id="IPR036890">
    <property type="entry name" value="HATPase_C_sf"/>
</dbReference>
<dbReference type="PROSITE" id="PS50885">
    <property type="entry name" value="HAMP"/>
    <property type="match status" value="1"/>
</dbReference>
<dbReference type="InterPro" id="IPR003594">
    <property type="entry name" value="HATPase_dom"/>
</dbReference>
<accession>A0ABS1FG01</accession>
<dbReference type="PANTHER" id="PTHR43065:SF22">
    <property type="entry name" value="HISTIDINE KINASE"/>
    <property type="match status" value="1"/>
</dbReference>
<dbReference type="SMART" id="SM00387">
    <property type="entry name" value="HATPase_c"/>
    <property type="match status" value="1"/>
</dbReference>
<dbReference type="CDD" id="cd00082">
    <property type="entry name" value="HisKA"/>
    <property type="match status" value="1"/>
</dbReference>
<dbReference type="PROSITE" id="PS50109">
    <property type="entry name" value="HIS_KIN"/>
    <property type="match status" value="1"/>
</dbReference>
<evidence type="ECO:0000256" key="10">
    <source>
        <dbReference type="ARBA" id="ARBA00023136"/>
    </source>
</evidence>
<keyword evidence="4" id="KW-1003">Cell membrane</keyword>
<keyword evidence="16" id="KW-1185">Reference proteome</keyword>
<evidence type="ECO:0000256" key="8">
    <source>
        <dbReference type="ARBA" id="ARBA00022777"/>
    </source>
</evidence>
<evidence type="ECO:0000256" key="12">
    <source>
        <dbReference type="SAM" id="Phobius"/>
    </source>
</evidence>
<dbReference type="SUPFAM" id="SSF47384">
    <property type="entry name" value="Homodimeric domain of signal transducing histidine kinase"/>
    <property type="match status" value="1"/>
</dbReference>
<dbReference type="Pfam" id="PF02518">
    <property type="entry name" value="HATPase_c"/>
    <property type="match status" value="1"/>
</dbReference>
<feature type="coiled-coil region" evidence="11">
    <location>
        <begin position="412"/>
        <end position="446"/>
    </location>
</feature>
<keyword evidence="8" id="KW-0418">Kinase</keyword>
<name>A0ABS1FG01_9PROT</name>
<evidence type="ECO:0000256" key="3">
    <source>
        <dbReference type="ARBA" id="ARBA00012438"/>
    </source>
</evidence>
<dbReference type="EMBL" id="JAENHM010000084">
    <property type="protein sequence ID" value="MBK1842340.1"/>
    <property type="molecule type" value="Genomic_DNA"/>
</dbReference>
<dbReference type="Pfam" id="PF00672">
    <property type="entry name" value="HAMP"/>
    <property type="match status" value="1"/>
</dbReference>
<evidence type="ECO:0000259" key="14">
    <source>
        <dbReference type="PROSITE" id="PS50885"/>
    </source>
</evidence>
<keyword evidence="9 12" id="KW-1133">Transmembrane helix</keyword>
<evidence type="ECO:0000313" key="15">
    <source>
        <dbReference type="EMBL" id="MBK1842340.1"/>
    </source>
</evidence>
<feature type="domain" description="Histidine kinase" evidence="13">
    <location>
        <begin position="455"/>
        <end position="667"/>
    </location>
</feature>
<dbReference type="Proteomes" id="UP000652760">
    <property type="component" value="Unassembled WGS sequence"/>
</dbReference>
<keyword evidence="6" id="KW-0808">Transferase</keyword>